<dbReference type="EMBL" id="AYYO01000003">
    <property type="protein sequence ID" value="KRM56579.1"/>
    <property type="molecule type" value="Genomic_DNA"/>
</dbReference>
<evidence type="ECO:0000259" key="2">
    <source>
        <dbReference type="PROSITE" id="PS51729"/>
    </source>
</evidence>
<gene>
    <name evidence="3" type="ORF">FC18_GL002063</name>
</gene>
<sequence length="93" mass="10702">MNFQHEPGRYFIEEDGKLLAEIVYPRIDDGQNVVIDRTYVDPSLRGQGVAGKLLKLVVDEARRDNFRIEPLCTFAAAEFKRRSEYADVLRATK</sequence>
<accession>A0A0R1ZZJ1</accession>
<reference evidence="3 4" key="1">
    <citation type="journal article" date="2015" name="Genome Announc.">
        <title>Expanding the biotechnology potential of lactobacilli through comparative genomics of 213 strains and associated genera.</title>
        <authorList>
            <person name="Sun Z."/>
            <person name="Harris H.M."/>
            <person name="McCann A."/>
            <person name="Guo C."/>
            <person name="Argimon S."/>
            <person name="Zhang W."/>
            <person name="Yang X."/>
            <person name="Jeffery I.B."/>
            <person name="Cooney J.C."/>
            <person name="Kagawa T.F."/>
            <person name="Liu W."/>
            <person name="Song Y."/>
            <person name="Salvetti E."/>
            <person name="Wrobel A."/>
            <person name="Rasinkangas P."/>
            <person name="Parkhill J."/>
            <person name="Rea M.C."/>
            <person name="O'Sullivan O."/>
            <person name="Ritari J."/>
            <person name="Douillard F.P."/>
            <person name="Paul Ross R."/>
            <person name="Yang R."/>
            <person name="Briner A.E."/>
            <person name="Felis G.E."/>
            <person name="de Vos W.M."/>
            <person name="Barrangou R."/>
            <person name="Klaenhammer T.R."/>
            <person name="Caufield P.W."/>
            <person name="Cui Y."/>
            <person name="Zhang H."/>
            <person name="O'Toole P.W."/>
        </authorList>
    </citation>
    <scope>NUCLEOTIDE SEQUENCE [LARGE SCALE GENOMIC DNA]</scope>
    <source>
        <strain evidence="3 4">DSM 20505</strain>
    </source>
</reference>
<protein>
    <submittedName>
        <fullName evidence="3">Uncharacterized protein</fullName>
    </submittedName>
</protein>
<evidence type="ECO:0000259" key="1">
    <source>
        <dbReference type="PROSITE" id="PS51186"/>
    </source>
</evidence>
<dbReference type="InterPro" id="IPR000182">
    <property type="entry name" value="GNAT_dom"/>
</dbReference>
<dbReference type="RefSeq" id="WP_054676442.1">
    <property type="nucleotide sequence ID" value="NZ_AYYO01000003.1"/>
</dbReference>
<dbReference type="OrthoDB" id="9793389at2"/>
<evidence type="ECO:0000313" key="4">
    <source>
        <dbReference type="Proteomes" id="UP000051679"/>
    </source>
</evidence>
<dbReference type="PANTHER" id="PTHR31435">
    <property type="entry name" value="PROTEIN NATD1"/>
    <property type="match status" value="1"/>
</dbReference>
<dbReference type="PANTHER" id="PTHR31435:SF10">
    <property type="entry name" value="BSR4717 PROTEIN"/>
    <property type="match status" value="1"/>
</dbReference>
<dbReference type="Pfam" id="PF14542">
    <property type="entry name" value="Acetyltransf_CG"/>
    <property type="match status" value="1"/>
</dbReference>
<dbReference type="PROSITE" id="PS51729">
    <property type="entry name" value="GNAT_YJDJ"/>
    <property type="match status" value="1"/>
</dbReference>
<name>A0A0R1ZZJ1_9LACO</name>
<feature type="domain" description="N-acetyltransferase" evidence="1">
    <location>
        <begin position="1"/>
        <end position="93"/>
    </location>
</feature>
<proteinExistence type="predicted"/>
<feature type="domain" description="N-acetyltransferase" evidence="2">
    <location>
        <begin position="2"/>
        <end position="90"/>
    </location>
</feature>
<dbReference type="InterPro" id="IPR016181">
    <property type="entry name" value="Acyl_CoA_acyltransferase"/>
</dbReference>
<dbReference type="PATRIC" id="fig|1291052.5.peg.2125"/>
<dbReference type="PROSITE" id="PS51186">
    <property type="entry name" value="GNAT"/>
    <property type="match status" value="1"/>
</dbReference>
<dbReference type="SUPFAM" id="SSF55729">
    <property type="entry name" value="Acyl-CoA N-acyltransferases (Nat)"/>
    <property type="match status" value="1"/>
</dbReference>
<dbReference type="AlphaFoldDB" id="A0A0R1ZZJ1"/>
<dbReference type="CDD" id="cd04301">
    <property type="entry name" value="NAT_SF"/>
    <property type="match status" value="1"/>
</dbReference>
<dbReference type="InterPro" id="IPR031165">
    <property type="entry name" value="GNAT_YJDJ"/>
</dbReference>
<dbReference type="Proteomes" id="UP000051679">
    <property type="component" value="Unassembled WGS sequence"/>
</dbReference>
<keyword evidence="4" id="KW-1185">Reference proteome</keyword>
<dbReference type="Gene3D" id="3.40.630.30">
    <property type="match status" value="1"/>
</dbReference>
<comment type="caution">
    <text evidence="3">The sequence shown here is derived from an EMBL/GenBank/DDBJ whole genome shotgun (WGS) entry which is preliminary data.</text>
</comment>
<dbReference type="InterPro" id="IPR045057">
    <property type="entry name" value="Gcn5-rel_NAT"/>
</dbReference>
<dbReference type="GO" id="GO:0016747">
    <property type="term" value="F:acyltransferase activity, transferring groups other than amino-acyl groups"/>
    <property type="evidence" value="ECO:0007669"/>
    <property type="project" value="InterPro"/>
</dbReference>
<evidence type="ECO:0000313" key="3">
    <source>
        <dbReference type="EMBL" id="KRM56579.1"/>
    </source>
</evidence>
<organism evidence="3 4">
    <name type="scientific">Lacticaseibacillus sharpeae JCM 1186 = DSM 20505</name>
    <dbReference type="NCBI Taxonomy" id="1291052"/>
    <lineage>
        <taxon>Bacteria</taxon>
        <taxon>Bacillati</taxon>
        <taxon>Bacillota</taxon>
        <taxon>Bacilli</taxon>
        <taxon>Lactobacillales</taxon>
        <taxon>Lactobacillaceae</taxon>
        <taxon>Lacticaseibacillus</taxon>
    </lineage>
</organism>
<dbReference type="STRING" id="1291052.FC18_GL002063"/>